<feature type="domain" description="Rieske" evidence="7">
    <location>
        <begin position="4"/>
        <end position="99"/>
    </location>
</feature>
<dbReference type="InterPro" id="IPR017941">
    <property type="entry name" value="Rieske_2Fe-2S"/>
</dbReference>
<sequence>MGWIKAICTADIAAGECQGVELNGIEIAIYNVDGRFHATSNICTHQKAYLTEGYLDGEFIECPLHQGRFNVVTGDADGAPVTQPVRVFPIVVEGTDVLIDVGNES</sequence>
<evidence type="ECO:0000256" key="3">
    <source>
        <dbReference type="ARBA" id="ARBA00023004"/>
    </source>
</evidence>
<dbReference type="PANTHER" id="PTHR21496:SF0">
    <property type="entry name" value="RIESKE DOMAIN-CONTAINING PROTEIN"/>
    <property type="match status" value="1"/>
</dbReference>
<evidence type="ECO:0000256" key="5">
    <source>
        <dbReference type="ARBA" id="ARBA00034078"/>
    </source>
</evidence>
<evidence type="ECO:0000313" key="8">
    <source>
        <dbReference type="EMBL" id="SFU09328.1"/>
    </source>
</evidence>
<dbReference type="CDD" id="cd03528">
    <property type="entry name" value="Rieske_RO_ferredoxin"/>
    <property type="match status" value="1"/>
</dbReference>
<evidence type="ECO:0000256" key="1">
    <source>
        <dbReference type="ARBA" id="ARBA00022714"/>
    </source>
</evidence>
<dbReference type="SUPFAM" id="SSF50022">
    <property type="entry name" value="ISP domain"/>
    <property type="match status" value="1"/>
</dbReference>
<dbReference type="GO" id="GO:0046872">
    <property type="term" value="F:metal ion binding"/>
    <property type="evidence" value="ECO:0007669"/>
    <property type="project" value="UniProtKB-KW"/>
</dbReference>
<keyword evidence="8" id="KW-0560">Oxidoreductase</keyword>
<evidence type="ECO:0000259" key="7">
    <source>
        <dbReference type="PROSITE" id="PS51296"/>
    </source>
</evidence>
<comment type="similarity">
    <text evidence="6">Belongs to the bacterial ring-hydroxylating dioxygenase ferredoxin component family.</text>
</comment>
<evidence type="ECO:0000256" key="2">
    <source>
        <dbReference type="ARBA" id="ARBA00022723"/>
    </source>
</evidence>
<gene>
    <name evidence="8" type="ORF">SAMN05192563_1009149</name>
</gene>
<reference evidence="8 9" key="1">
    <citation type="submission" date="2016-10" db="EMBL/GenBank/DDBJ databases">
        <authorList>
            <person name="de Groot N.N."/>
        </authorList>
    </citation>
    <scope>NUCLEOTIDE SEQUENCE [LARGE SCALE GENOMIC DNA]</scope>
    <source>
        <strain evidence="8 9">LMG 27731</strain>
    </source>
</reference>
<dbReference type="Pfam" id="PF00355">
    <property type="entry name" value="Rieske"/>
    <property type="match status" value="1"/>
</dbReference>
<dbReference type="InterPro" id="IPR036922">
    <property type="entry name" value="Rieske_2Fe-2S_sf"/>
</dbReference>
<dbReference type="PROSITE" id="PS51296">
    <property type="entry name" value="RIESKE"/>
    <property type="match status" value="1"/>
</dbReference>
<evidence type="ECO:0000256" key="4">
    <source>
        <dbReference type="ARBA" id="ARBA00023014"/>
    </source>
</evidence>
<keyword evidence="4" id="KW-0411">Iron-sulfur</keyword>
<accession>A0A1I7DC82</accession>
<dbReference type="Proteomes" id="UP000198844">
    <property type="component" value="Unassembled WGS sequence"/>
</dbReference>
<dbReference type="OrthoDB" id="9800167at2"/>
<comment type="cofactor">
    <cofactor evidence="5">
        <name>[2Fe-2S] cluster</name>
        <dbReference type="ChEBI" id="CHEBI:190135"/>
    </cofactor>
</comment>
<keyword evidence="1" id="KW-0001">2Fe-2S</keyword>
<dbReference type="GO" id="GO:0051537">
    <property type="term" value="F:2 iron, 2 sulfur cluster binding"/>
    <property type="evidence" value="ECO:0007669"/>
    <property type="project" value="UniProtKB-KW"/>
</dbReference>
<dbReference type="Gene3D" id="2.102.10.10">
    <property type="entry name" value="Rieske [2Fe-2S] iron-sulphur domain"/>
    <property type="match status" value="1"/>
</dbReference>
<organism evidence="8 9">
    <name type="scientific">Paraburkholderia aspalathi</name>
    <dbReference type="NCBI Taxonomy" id="1324617"/>
    <lineage>
        <taxon>Bacteria</taxon>
        <taxon>Pseudomonadati</taxon>
        <taxon>Pseudomonadota</taxon>
        <taxon>Betaproteobacteria</taxon>
        <taxon>Burkholderiales</taxon>
        <taxon>Burkholderiaceae</taxon>
        <taxon>Paraburkholderia</taxon>
    </lineage>
</organism>
<keyword evidence="2" id="KW-0479">Metal-binding</keyword>
<protein>
    <submittedName>
        <fullName evidence="8">Naphthalene 1,2-dioxygenase system ferredoxin subunit</fullName>
    </submittedName>
</protein>
<dbReference type="RefSeq" id="WP_093635283.1">
    <property type="nucleotide sequence ID" value="NZ_FPBH01000009.1"/>
</dbReference>
<evidence type="ECO:0000256" key="6">
    <source>
        <dbReference type="ARBA" id="ARBA00038001"/>
    </source>
</evidence>
<evidence type="ECO:0000313" key="9">
    <source>
        <dbReference type="Proteomes" id="UP000198844"/>
    </source>
</evidence>
<proteinExistence type="inferred from homology"/>
<keyword evidence="3" id="KW-0408">Iron</keyword>
<name>A0A1I7DC82_9BURK</name>
<dbReference type="EMBL" id="FPBH01000009">
    <property type="protein sequence ID" value="SFU09328.1"/>
    <property type="molecule type" value="Genomic_DNA"/>
</dbReference>
<keyword evidence="8" id="KW-0223">Dioxygenase</keyword>
<dbReference type="GO" id="GO:0051213">
    <property type="term" value="F:dioxygenase activity"/>
    <property type="evidence" value="ECO:0007669"/>
    <property type="project" value="UniProtKB-KW"/>
</dbReference>
<dbReference type="PANTHER" id="PTHR21496">
    <property type="entry name" value="FERREDOXIN-RELATED"/>
    <property type="match status" value="1"/>
</dbReference>
<dbReference type="AlphaFoldDB" id="A0A1I7DC82"/>